<evidence type="ECO:0000313" key="5">
    <source>
        <dbReference type="EMBL" id="MBU2710518.1"/>
    </source>
</evidence>
<name>A0ABS5Z9E6_9GAMM</name>
<dbReference type="PANTHER" id="PTHR45586">
    <property type="entry name" value="TPR REPEAT-CONTAINING PROTEIN PA4667"/>
    <property type="match status" value="1"/>
</dbReference>
<dbReference type="InterPro" id="IPR011990">
    <property type="entry name" value="TPR-like_helical_dom_sf"/>
</dbReference>
<dbReference type="PROSITE" id="PS50005">
    <property type="entry name" value="TPR"/>
    <property type="match status" value="3"/>
</dbReference>
<dbReference type="Gene3D" id="1.25.40.10">
    <property type="entry name" value="Tetratricopeptide repeat domain"/>
    <property type="match status" value="3"/>
</dbReference>
<dbReference type="InterPro" id="IPR019734">
    <property type="entry name" value="TPR_rpt"/>
</dbReference>
<dbReference type="Pfam" id="PF13432">
    <property type="entry name" value="TPR_16"/>
    <property type="match status" value="1"/>
</dbReference>
<dbReference type="InterPro" id="IPR051012">
    <property type="entry name" value="CellSynth/LPSAsmb/PSIAsmb"/>
</dbReference>
<evidence type="ECO:0000256" key="4">
    <source>
        <dbReference type="SAM" id="SignalP"/>
    </source>
</evidence>
<evidence type="ECO:0000256" key="3">
    <source>
        <dbReference type="PROSITE-ProRule" id="PRU00339"/>
    </source>
</evidence>
<evidence type="ECO:0000256" key="2">
    <source>
        <dbReference type="ARBA" id="ARBA00022803"/>
    </source>
</evidence>
<dbReference type="PANTHER" id="PTHR45586:SF1">
    <property type="entry name" value="LIPOPOLYSACCHARIDE ASSEMBLY PROTEIN B"/>
    <property type="match status" value="1"/>
</dbReference>
<keyword evidence="6" id="KW-1185">Reference proteome</keyword>
<dbReference type="SMART" id="SM00028">
    <property type="entry name" value="TPR"/>
    <property type="match status" value="8"/>
</dbReference>
<protein>
    <submittedName>
        <fullName evidence="5">Tetratricopeptide repeat protein</fullName>
    </submittedName>
</protein>
<reference evidence="5 6" key="1">
    <citation type="submission" date="2021-04" db="EMBL/GenBank/DDBJ databases">
        <authorList>
            <person name="Pira H."/>
            <person name="Risdian C."/>
            <person name="Wink J."/>
        </authorList>
    </citation>
    <scope>NUCLEOTIDE SEQUENCE [LARGE SCALE GENOMIC DNA]</scope>
    <source>
        <strain evidence="5 6">WH53</strain>
    </source>
</reference>
<dbReference type="SUPFAM" id="SSF48452">
    <property type="entry name" value="TPR-like"/>
    <property type="match status" value="1"/>
</dbReference>
<dbReference type="EMBL" id="JAGSOY010000008">
    <property type="protein sequence ID" value="MBU2710518.1"/>
    <property type="molecule type" value="Genomic_DNA"/>
</dbReference>
<comment type="caution">
    <text evidence="5">The sequence shown here is derived from an EMBL/GenBank/DDBJ whole genome shotgun (WGS) entry which is preliminary data.</text>
</comment>
<keyword evidence="2 3" id="KW-0802">TPR repeat</keyword>
<dbReference type="RefSeq" id="WP_215818687.1">
    <property type="nucleotide sequence ID" value="NZ_JAGSOY010000008.1"/>
</dbReference>
<sequence length="427" mass="49064">MKLKQLSLWLILSVLIPHATSSTIKALPYSHPYSFSQQKLINEAKQLLQSKQYTQAKVVIERLHENFPENVNYYILMAEIYLHQKNYPEMHELLIQGVENYPKNARLHAAIARSYSTQQKHQQALRHLLIAEKLDPTLFVAQIDAGDLYMNVFNKPALAVDYYKRAIVLFPEHGGAHFALGAALLRLEKYDEAEYNLNKANELSPERIEPLWALAQSAYLQGQFIKAISRTKKILGKFPEYSNAFILQGDSYLLQRDWNNALKAYKNVAKEKDNNILAKLKIARVYFLSGQYQKALAAYQSLQEDNPENAEIYFNLASLGLSQKQLVPMDRTSEWGRTAVMLEPENKKYRQLLAWIYHAQGKTPEALNLIKEYVSESSQDANINYQAGIFYRDLKNVEKAKYFLLQALSINPDMADAEKALEKLQAL</sequence>
<dbReference type="Proteomes" id="UP000690515">
    <property type="component" value="Unassembled WGS sequence"/>
</dbReference>
<feature type="chain" id="PRO_5045914336" evidence="4">
    <location>
        <begin position="20"/>
        <end position="427"/>
    </location>
</feature>
<feature type="repeat" description="TPR" evidence="3">
    <location>
        <begin position="174"/>
        <end position="207"/>
    </location>
</feature>
<evidence type="ECO:0000256" key="1">
    <source>
        <dbReference type="ARBA" id="ARBA00022737"/>
    </source>
</evidence>
<evidence type="ECO:0000313" key="6">
    <source>
        <dbReference type="Proteomes" id="UP000690515"/>
    </source>
</evidence>
<proteinExistence type="predicted"/>
<feature type="repeat" description="TPR" evidence="3">
    <location>
        <begin position="276"/>
        <end position="309"/>
    </location>
</feature>
<gene>
    <name evidence="5" type="ORF">KCG35_05560</name>
</gene>
<keyword evidence="4" id="KW-0732">Signal</keyword>
<feature type="repeat" description="TPR" evidence="3">
    <location>
        <begin position="381"/>
        <end position="414"/>
    </location>
</feature>
<accession>A0ABS5Z9E6</accession>
<keyword evidence="1" id="KW-0677">Repeat</keyword>
<dbReference type="Pfam" id="PF14559">
    <property type="entry name" value="TPR_19"/>
    <property type="match status" value="2"/>
</dbReference>
<dbReference type="Pfam" id="PF13181">
    <property type="entry name" value="TPR_8"/>
    <property type="match status" value="1"/>
</dbReference>
<organism evidence="5 6">
    <name type="scientific">Zooshikella harenae</name>
    <dbReference type="NCBI Taxonomy" id="2827238"/>
    <lineage>
        <taxon>Bacteria</taxon>
        <taxon>Pseudomonadati</taxon>
        <taxon>Pseudomonadota</taxon>
        <taxon>Gammaproteobacteria</taxon>
        <taxon>Oceanospirillales</taxon>
        <taxon>Zooshikellaceae</taxon>
        <taxon>Zooshikella</taxon>
    </lineage>
</organism>
<feature type="signal peptide" evidence="4">
    <location>
        <begin position="1"/>
        <end position="19"/>
    </location>
</feature>